<gene>
    <name evidence="1" type="ORF">SAMN05444682_11549</name>
</gene>
<dbReference type="Proteomes" id="UP000198670">
    <property type="component" value="Unassembled WGS sequence"/>
</dbReference>
<evidence type="ECO:0000313" key="2">
    <source>
        <dbReference type="Proteomes" id="UP000198670"/>
    </source>
</evidence>
<dbReference type="AlphaFoldDB" id="A0A1I3UTM4"/>
<sequence length="83" mass="9043">MALQENPQHQEGKTTKAIEEQTAKLPSKLFLCAALGAMAVSLALKCAGHKHTALFVGQWAAPFLLLGTYNKIVKTQGHDQQDR</sequence>
<dbReference type="RefSeq" id="WP_090632217.1">
    <property type="nucleotide sequence ID" value="NZ_FOQO01000015.1"/>
</dbReference>
<dbReference type="STRING" id="1477437.SAMN05444682_11549"/>
<keyword evidence="2" id="KW-1185">Reference proteome</keyword>
<proteinExistence type="predicted"/>
<protein>
    <submittedName>
        <fullName evidence="1">Uncharacterized protein</fullName>
    </submittedName>
</protein>
<dbReference type="EMBL" id="FOQO01000015">
    <property type="protein sequence ID" value="SFJ86113.1"/>
    <property type="molecule type" value="Genomic_DNA"/>
</dbReference>
<reference evidence="1 2" key="1">
    <citation type="submission" date="2016-10" db="EMBL/GenBank/DDBJ databases">
        <authorList>
            <person name="de Groot N.N."/>
        </authorList>
    </citation>
    <scope>NUCLEOTIDE SEQUENCE [LARGE SCALE GENOMIC DNA]</scope>
    <source>
        <strain evidence="1 2">RK1</strain>
    </source>
</reference>
<dbReference type="OrthoDB" id="288286at2"/>
<name>A0A1I3UTM4_9SPHI</name>
<evidence type="ECO:0000313" key="1">
    <source>
        <dbReference type="EMBL" id="SFJ86113.1"/>
    </source>
</evidence>
<accession>A0A1I3UTM4</accession>
<organism evidence="1 2">
    <name type="scientific">Parapedobacter indicus</name>
    <dbReference type="NCBI Taxonomy" id="1477437"/>
    <lineage>
        <taxon>Bacteria</taxon>
        <taxon>Pseudomonadati</taxon>
        <taxon>Bacteroidota</taxon>
        <taxon>Sphingobacteriia</taxon>
        <taxon>Sphingobacteriales</taxon>
        <taxon>Sphingobacteriaceae</taxon>
        <taxon>Parapedobacter</taxon>
    </lineage>
</organism>